<dbReference type="AlphaFoldDB" id="A0AAD4GKH2"/>
<comment type="caution">
    <text evidence="2">The sequence shown here is derived from an EMBL/GenBank/DDBJ whole genome shotgun (WGS) entry which is preliminary data.</text>
</comment>
<dbReference type="EMBL" id="WHUW01000003">
    <property type="protein sequence ID" value="KAF8449203.1"/>
    <property type="molecule type" value="Genomic_DNA"/>
</dbReference>
<organism evidence="2 3">
    <name type="scientific">Boletus edulis BED1</name>
    <dbReference type="NCBI Taxonomy" id="1328754"/>
    <lineage>
        <taxon>Eukaryota</taxon>
        <taxon>Fungi</taxon>
        <taxon>Dikarya</taxon>
        <taxon>Basidiomycota</taxon>
        <taxon>Agaricomycotina</taxon>
        <taxon>Agaricomycetes</taxon>
        <taxon>Agaricomycetidae</taxon>
        <taxon>Boletales</taxon>
        <taxon>Boletineae</taxon>
        <taxon>Boletaceae</taxon>
        <taxon>Boletoideae</taxon>
        <taxon>Boletus</taxon>
    </lineage>
</organism>
<dbReference type="Proteomes" id="UP001194468">
    <property type="component" value="Unassembled WGS sequence"/>
</dbReference>
<evidence type="ECO:0000313" key="2">
    <source>
        <dbReference type="EMBL" id="KAF8449203.1"/>
    </source>
</evidence>
<gene>
    <name evidence="2" type="ORF">L210DRAFT_933952</name>
</gene>
<feature type="region of interest" description="Disordered" evidence="1">
    <location>
        <begin position="154"/>
        <end position="193"/>
    </location>
</feature>
<evidence type="ECO:0000313" key="3">
    <source>
        <dbReference type="Proteomes" id="UP001194468"/>
    </source>
</evidence>
<sequence>MVAFPNLENYSNVWPVNDMIMMRLKYTSSRARRCEIKAAAGKGMCTHSSFRRYMKHSSFNPPQQLSHRDILSWIRTNPHNSYISLKVVVTIAQHGVGTKATVALEKDTIVAEVQLLAAGFLPWESVVIREMHLHNKTLDSDNMKLQKATMVTSTKLRSIQAPPKKTQDNKISHTNCHHPPPIVSAQPKCNVRD</sequence>
<protein>
    <submittedName>
        <fullName evidence="2">Uncharacterized protein</fullName>
    </submittedName>
</protein>
<name>A0AAD4GKH2_BOLED</name>
<reference evidence="2" key="1">
    <citation type="submission" date="2019-10" db="EMBL/GenBank/DDBJ databases">
        <authorList>
            <consortium name="DOE Joint Genome Institute"/>
            <person name="Kuo A."/>
            <person name="Miyauchi S."/>
            <person name="Kiss E."/>
            <person name="Drula E."/>
            <person name="Kohler A."/>
            <person name="Sanchez-Garcia M."/>
            <person name="Andreopoulos B."/>
            <person name="Barry K.W."/>
            <person name="Bonito G."/>
            <person name="Buee M."/>
            <person name="Carver A."/>
            <person name="Chen C."/>
            <person name="Cichocki N."/>
            <person name="Clum A."/>
            <person name="Culley D."/>
            <person name="Crous P.W."/>
            <person name="Fauchery L."/>
            <person name="Girlanda M."/>
            <person name="Hayes R."/>
            <person name="Keri Z."/>
            <person name="LaButti K."/>
            <person name="Lipzen A."/>
            <person name="Lombard V."/>
            <person name="Magnuson J."/>
            <person name="Maillard F."/>
            <person name="Morin E."/>
            <person name="Murat C."/>
            <person name="Nolan M."/>
            <person name="Ohm R."/>
            <person name="Pangilinan J."/>
            <person name="Pereira M."/>
            <person name="Perotto S."/>
            <person name="Peter M."/>
            <person name="Riley R."/>
            <person name="Sitrit Y."/>
            <person name="Stielow B."/>
            <person name="Szollosi G."/>
            <person name="Zifcakova L."/>
            <person name="Stursova M."/>
            <person name="Spatafora J.W."/>
            <person name="Tedersoo L."/>
            <person name="Vaario L.-M."/>
            <person name="Yamada A."/>
            <person name="Yan M."/>
            <person name="Wang P."/>
            <person name="Xu J."/>
            <person name="Bruns T."/>
            <person name="Baldrian P."/>
            <person name="Vilgalys R."/>
            <person name="Henrissat B."/>
            <person name="Grigoriev I.V."/>
            <person name="Hibbett D."/>
            <person name="Nagy L.G."/>
            <person name="Martin F.M."/>
        </authorList>
    </citation>
    <scope>NUCLEOTIDE SEQUENCE</scope>
    <source>
        <strain evidence="2">BED1</strain>
    </source>
</reference>
<keyword evidence="3" id="KW-1185">Reference proteome</keyword>
<evidence type="ECO:0000256" key="1">
    <source>
        <dbReference type="SAM" id="MobiDB-lite"/>
    </source>
</evidence>
<proteinExistence type="predicted"/>
<accession>A0AAD4GKH2</accession>
<reference evidence="2" key="2">
    <citation type="journal article" date="2020" name="Nat. Commun.">
        <title>Large-scale genome sequencing of mycorrhizal fungi provides insights into the early evolution of symbiotic traits.</title>
        <authorList>
            <person name="Miyauchi S."/>
            <person name="Kiss E."/>
            <person name="Kuo A."/>
            <person name="Drula E."/>
            <person name="Kohler A."/>
            <person name="Sanchez-Garcia M."/>
            <person name="Morin E."/>
            <person name="Andreopoulos B."/>
            <person name="Barry K.W."/>
            <person name="Bonito G."/>
            <person name="Buee M."/>
            <person name="Carver A."/>
            <person name="Chen C."/>
            <person name="Cichocki N."/>
            <person name="Clum A."/>
            <person name="Culley D."/>
            <person name="Crous P.W."/>
            <person name="Fauchery L."/>
            <person name="Girlanda M."/>
            <person name="Hayes R.D."/>
            <person name="Keri Z."/>
            <person name="LaButti K."/>
            <person name="Lipzen A."/>
            <person name="Lombard V."/>
            <person name="Magnuson J."/>
            <person name="Maillard F."/>
            <person name="Murat C."/>
            <person name="Nolan M."/>
            <person name="Ohm R.A."/>
            <person name="Pangilinan J."/>
            <person name="Pereira M.F."/>
            <person name="Perotto S."/>
            <person name="Peter M."/>
            <person name="Pfister S."/>
            <person name="Riley R."/>
            <person name="Sitrit Y."/>
            <person name="Stielow J.B."/>
            <person name="Szollosi G."/>
            <person name="Zifcakova L."/>
            <person name="Stursova M."/>
            <person name="Spatafora J.W."/>
            <person name="Tedersoo L."/>
            <person name="Vaario L.M."/>
            <person name="Yamada A."/>
            <person name="Yan M."/>
            <person name="Wang P."/>
            <person name="Xu J."/>
            <person name="Bruns T."/>
            <person name="Baldrian P."/>
            <person name="Vilgalys R."/>
            <person name="Dunand C."/>
            <person name="Henrissat B."/>
            <person name="Grigoriev I.V."/>
            <person name="Hibbett D."/>
            <person name="Nagy L.G."/>
            <person name="Martin F.M."/>
        </authorList>
    </citation>
    <scope>NUCLEOTIDE SEQUENCE</scope>
    <source>
        <strain evidence="2">BED1</strain>
    </source>
</reference>